<dbReference type="EMBL" id="CP087164">
    <property type="protein sequence ID" value="UGS34078.1"/>
    <property type="molecule type" value="Genomic_DNA"/>
</dbReference>
<protein>
    <submittedName>
        <fullName evidence="3">Uncharacterized protein</fullName>
    </submittedName>
</protein>
<dbReference type="Proteomes" id="UP001162834">
    <property type="component" value="Chromosome"/>
</dbReference>
<feature type="compositionally biased region" description="Pro residues" evidence="1">
    <location>
        <begin position="366"/>
        <end position="381"/>
    </location>
</feature>
<name>A0A9E7BZ68_9ACTN</name>
<evidence type="ECO:0000313" key="3">
    <source>
        <dbReference type="EMBL" id="UGS34078.1"/>
    </source>
</evidence>
<organism evidence="3 4">
    <name type="scientific">Capillimicrobium parvum</name>
    <dbReference type="NCBI Taxonomy" id="2884022"/>
    <lineage>
        <taxon>Bacteria</taxon>
        <taxon>Bacillati</taxon>
        <taxon>Actinomycetota</taxon>
        <taxon>Thermoleophilia</taxon>
        <taxon>Solirubrobacterales</taxon>
        <taxon>Capillimicrobiaceae</taxon>
        <taxon>Capillimicrobium</taxon>
    </lineage>
</organism>
<proteinExistence type="predicted"/>
<feature type="compositionally biased region" description="Basic and acidic residues" evidence="1">
    <location>
        <begin position="308"/>
        <end position="323"/>
    </location>
</feature>
<gene>
    <name evidence="3" type="ORF">DSM104329_00449</name>
</gene>
<reference evidence="3" key="1">
    <citation type="journal article" date="2022" name="Int. J. Syst. Evol. Microbiol.">
        <title>Pseudomonas aegrilactucae sp. nov. and Pseudomonas morbosilactucae sp. nov., pathogens causing bacterial rot of lettuce in Japan.</title>
        <authorList>
            <person name="Sawada H."/>
            <person name="Fujikawa T."/>
            <person name="Satou M."/>
        </authorList>
    </citation>
    <scope>NUCLEOTIDE SEQUENCE</scope>
    <source>
        <strain evidence="3">0166_1</strain>
    </source>
</reference>
<feature type="compositionally biased region" description="Basic and acidic residues" evidence="1">
    <location>
        <begin position="330"/>
        <end position="350"/>
    </location>
</feature>
<evidence type="ECO:0000256" key="1">
    <source>
        <dbReference type="SAM" id="MobiDB-lite"/>
    </source>
</evidence>
<feature type="signal peptide" evidence="2">
    <location>
        <begin position="1"/>
        <end position="24"/>
    </location>
</feature>
<evidence type="ECO:0000313" key="4">
    <source>
        <dbReference type="Proteomes" id="UP001162834"/>
    </source>
</evidence>
<dbReference type="KEGG" id="sbae:DSM104329_00449"/>
<feature type="chain" id="PRO_5039394504" evidence="2">
    <location>
        <begin position="25"/>
        <end position="381"/>
    </location>
</feature>
<feature type="compositionally biased region" description="Basic residues" evidence="1">
    <location>
        <begin position="252"/>
        <end position="269"/>
    </location>
</feature>
<dbReference type="AlphaFoldDB" id="A0A9E7BZ68"/>
<accession>A0A9E7BZ68</accession>
<keyword evidence="4" id="KW-1185">Reference proteome</keyword>
<sequence length="381" mass="41139">MSRTLVATLLCGLALLLGAGPASAAVTVGSSLRARADLFTRCDSFCTELQVARPGGLPAATIPSDGVITRWRVRAATQGLVRLRILQPLEDGSYVAVAESDPQVLQRGHAPGRDVIYEFAARIPVREGDQIALDRDRRAGAVFHSYGSDASYATATFAPVLGDAPAVPQPPAAGRELLLNADLERDADHDGLGDESQDSCPQVPADTPDVPCPPREEPPPVVTPVGPGTQTGTEGPTVTGEGGPSRPTGRSPRPHSRAPKVRHSPRRPVVRNESHRTGRPVRGTPPRRSERTRSGHTQHPKVRPAPPRRTERRPTGHAQEPKKRATPPHRSPEHVEPHARKPTRRQDPPRPKGRRNRRHATHPHVKPNPPKPPAPPGFEPH</sequence>
<keyword evidence="2" id="KW-0732">Signal</keyword>
<feature type="region of interest" description="Disordered" evidence="1">
    <location>
        <begin position="187"/>
        <end position="381"/>
    </location>
</feature>
<feature type="compositionally biased region" description="Basic residues" evidence="1">
    <location>
        <begin position="351"/>
        <end position="365"/>
    </location>
</feature>
<feature type="compositionally biased region" description="Low complexity" evidence="1">
    <location>
        <begin position="223"/>
        <end position="251"/>
    </location>
</feature>
<evidence type="ECO:0000256" key="2">
    <source>
        <dbReference type="SAM" id="SignalP"/>
    </source>
</evidence>